<proteinExistence type="predicted"/>
<organism evidence="1 2">
    <name type="scientific">Haematococcus lacustris</name>
    <name type="common">Green alga</name>
    <name type="synonym">Haematococcus pluvialis</name>
    <dbReference type="NCBI Taxonomy" id="44745"/>
    <lineage>
        <taxon>Eukaryota</taxon>
        <taxon>Viridiplantae</taxon>
        <taxon>Chlorophyta</taxon>
        <taxon>core chlorophytes</taxon>
        <taxon>Chlorophyceae</taxon>
        <taxon>CS clade</taxon>
        <taxon>Chlamydomonadales</taxon>
        <taxon>Haematococcaceae</taxon>
        <taxon>Haematococcus</taxon>
    </lineage>
</organism>
<accession>A0A699ZDU2</accession>
<dbReference type="EMBL" id="BLLF01001134">
    <property type="protein sequence ID" value="GFH17346.1"/>
    <property type="molecule type" value="Genomic_DNA"/>
</dbReference>
<name>A0A699ZDU2_HAELA</name>
<feature type="non-terminal residue" evidence="1">
    <location>
        <position position="1"/>
    </location>
</feature>
<protein>
    <submittedName>
        <fullName evidence="1">Uncharacterized protein</fullName>
    </submittedName>
</protein>
<reference evidence="1 2" key="1">
    <citation type="submission" date="2020-02" db="EMBL/GenBank/DDBJ databases">
        <title>Draft genome sequence of Haematococcus lacustris strain NIES-144.</title>
        <authorList>
            <person name="Morimoto D."/>
            <person name="Nakagawa S."/>
            <person name="Yoshida T."/>
            <person name="Sawayama S."/>
        </authorList>
    </citation>
    <scope>NUCLEOTIDE SEQUENCE [LARGE SCALE GENOMIC DNA]</scope>
    <source>
        <strain evidence="1 2">NIES-144</strain>
    </source>
</reference>
<feature type="non-terminal residue" evidence="1">
    <location>
        <position position="341"/>
    </location>
</feature>
<sequence>MWMLEANPPAGRLCASWSTGCMGPPTTSAVKCKTMVDTSQAIAGLTRCMSLAHQADVLQSRQGAEGAGTTEAGGATGWRMTRGPVRRTRHPACQPALQLGCMTCTHGRRSMWSWYCKRLHGCPWMAKLFHQLNKLQHLELVNRIDAEAGTSRSGIECGLHLLSIEKISGCQFHIESLVAEARQLQLERDCKGLTCKETRHKAKAQVRKLLQAKEELLSKAEWQVLGTSQQPASVRLLETVISSMVSGSAPPWTQYAASPMASTLHHGKRFFQLYSDQERIAEQQVILRQELSCLQTWLLNMLEACTRSSAALNPSQHCYVEQHKAWFASKLEHASQLQWDA</sequence>
<comment type="caution">
    <text evidence="1">The sequence shown here is derived from an EMBL/GenBank/DDBJ whole genome shotgun (WGS) entry which is preliminary data.</text>
</comment>
<dbReference type="Proteomes" id="UP000485058">
    <property type="component" value="Unassembled WGS sequence"/>
</dbReference>
<dbReference type="AlphaFoldDB" id="A0A699ZDU2"/>
<evidence type="ECO:0000313" key="1">
    <source>
        <dbReference type="EMBL" id="GFH17346.1"/>
    </source>
</evidence>
<keyword evidence="2" id="KW-1185">Reference proteome</keyword>
<evidence type="ECO:0000313" key="2">
    <source>
        <dbReference type="Proteomes" id="UP000485058"/>
    </source>
</evidence>
<gene>
    <name evidence="1" type="ORF">HaLaN_13960</name>
</gene>